<dbReference type="OrthoDB" id="9980153at2"/>
<keyword evidence="1" id="KW-1133">Transmembrane helix</keyword>
<organism evidence="2 3">
    <name type="scientific">Methylomonas methanica (strain DSM 25384 / MC09)</name>
    <dbReference type="NCBI Taxonomy" id="857087"/>
    <lineage>
        <taxon>Bacteria</taxon>
        <taxon>Pseudomonadati</taxon>
        <taxon>Pseudomonadota</taxon>
        <taxon>Gammaproteobacteria</taxon>
        <taxon>Methylococcales</taxon>
        <taxon>Methylococcaceae</taxon>
        <taxon>Methylomonas</taxon>
    </lineage>
</organism>
<reference evidence="3" key="3">
    <citation type="submission" date="2011-05" db="EMBL/GenBank/DDBJ databases">
        <title>Complete sequence of Methylomonas methanica MC09.</title>
        <authorList>
            <consortium name="US DOE Joint Genome Institute"/>
            <person name="Lucas S."/>
            <person name="Han J."/>
            <person name="Lapidus A."/>
            <person name="Cheng J.-F."/>
            <person name="Goodwin L."/>
            <person name="Pitluck S."/>
            <person name="Peters L."/>
            <person name="Mikhailova N."/>
            <person name="Teshima H."/>
            <person name="Han C."/>
            <person name="Tapia R."/>
            <person name="Land M."/>
            <person name="Hauser L."/>
            <person name="Kyrpides N."/>
            <person name="Ivanova N."/>
            <person name="Pagani I."/>
            <person name="Stein L."/>
            <person name="Woyke T."/>
        </authorList>
    </citation>
    <scope>NUCLEOTIDE SEQUENCE [LARGE SCALE GENOMIC DNA]</scope>
    <source>
        <strain evidence="3">MC09</strain>
    </source>
</reference>
<reference key="2">
    <citation type="submission" date="2011-05" db="EMBL/GenBank/DDBJ databases">
        <title>Complete genome sequence of the aerobic marine methanotroph Methylomonas methanica MC09.</title>
        <authorList>
            <person name="Boden R."/>
            <person name="Cunliffe M."/>
            <person name="Scanlan J."/>
            <person name="Moussard H."/>
            <person name="Kits K.D."/>
            <person name="Klotz M."/>
            <person name="Jetten M."/>
            <person name="Vuilleumier S."/>
            <person name="Han J."/>
            <person name="Peters L."/>
            <person name="Mikhailova N."/>
            <person name="Teshima H."/>
            <person name="Tapia R."/>
            <person name="Kyrpides N."/>
            <person name="Ivanova N."/>
            <person name="Pagani I."/>
            <person name="Cheng J.-F."/>
            <person name="Goodwin L."/>
            <person name="Han C."/>
            <person name="Hauser L."/>
            <person name="Land M."/>
            <person name="Lapidus A."/>
            <person name="Lucas S."/>
            <person name="Pitluck S."/>
            <person name="Woyke T."/>
            <person name="Stein L.Y."/>
            <person name="Murrell C."/>
        </authorList>
    </citation>
    <scope>NUCLEOTIDE SEQUENCE</scope>
    <source>
        <strain>MC09</strain>
    </source>
</reference>
<evidence type="ECO:0000313" key="3">
    <source>
        <dbReference type="Proteomes" id="UP000008888"/>
    </source>
</evidence>
<dbReference type="AlphaFoldDB" id="F9ZV54"/>
<proteinExistence type="predicted"/>
<accession>F9ZV54</accession>
<evidence type="ECO:0000313" key="2">
    <source>
        <dbReference type="EMBL" id="AEF99487.1"/>
    </source>
</evidence>
<sequence>MQWLIDAITAAYDAFIGWFKLVFQSLMNFLLDFPVLIFEKILGFVSWLFSQFSDSLSCCFTNIIDTSQGLQNALNSVFELPDGFGSGFCYLFANIGLDHAFACVSAALMFRFTRKLLTLGRW</sequence>
<dbReference type="KEGG" id="mmt:Metme_1051"/>
<dbReference type="EMBL" id="CP002738">
    <property type="protein sequence ID" value="AEF99487.1"/>
    <property type="molecule type" value="Genomic_DNA"/>
</dbReference>
<reference evidence="2 3" key="1">
    <citation type="journal article" date="2011" name="J. Bacteriol.">
        <title>Complete Genome Sequence of the Aerobic Marine Methanotroph Methylomonas methanica MC09.</title>
        <authorList>
            <person name="Boden R."/>
            <person name="Cunliffe M."/>
            <person name="Scanlan J."/>
            <person name="Moussard H."/>
            <person name="Kits K.D."/>
            <person name="Klotz M.G."/>
            <person name="Jetten M.S."/>
            <person name="Vuilleumier S."/>
            <person name="Han J."/>
            <person name="Peters L."/>
            <person name="Mikhailova N."/>
            <person name="Teshima H."/>
            <person name="Tapia R."/>
            <person name="Kyrpides N."/>
            <person name="Ivanova N."/>
            <person name="Pagani I."/>
            <person name="Cheng J.F."/>
            <person name="Goodwin L."/>
            <person name="Han C."/>
            <person name="Hauser L."/>
            <person name="Land M.L."/>
            <person name="Lapidus A."/>
            <person name="Lucas S."/>
            <person name="Pitluck S."/>
            <person name="Woyke T."/>
            <person name="Stein L."/>
            <person name="Murrell J.C."/>
        </authorList>
    </citation>
    <scope>NUCLEOTIDE SEQUENCE [LARGE SCALE GENOMIC DNA]</scope>
    <source>
        <strain evidence="2 3">MC09</strain>
    </source>
</reference>
<dbReference type="RefSeq" id="WP_013817753.1">
    <property type="nucleotide sequence ID" value="NC_015572.1"/>
</dbReference>
<keyword evidence="3" id="KW-1185">Reference proteome</keyword>
<evidence type="ECO:0000256" key="1">
    <source>
        <dbReference type="SAM" id="Phobius"/>
    </source>
</evidence>
<dbReference type="STRING" id="857087.Metme_1051"/>
<keyword evidence="1" id="KW-0472">Membrane</keyword>
<evidence type="ECO:0008006" key="4">
    <source>
        <dbReference type="Google" id="ProtNLM"/>
    </source>
</evidence>
<protein>
    <recommendedName>
        <fullName evidence="4">DUF2523 domain-containing protein</fullName>
    </recommendedName>
</protein>
<keyword evidence="1" id="KW-0812">Transmembrane</keyword>
<name>F9ZV54_METMM</name>
<feature type="transmembrane region" description="Helical" evidence="1">
    <location>
        <begin position="90"/>
        <end position="112"/>
    </location>
</feature>
<dbReference type="HOGENOM" id="CLU_2023995_0_0_6"/>
<dbReference type="Proteomes" id="UP000008888">
    <property type="component" value="Chromosome"/>
</dbReference>
<gene>
    <name evidence="2" type="ordered locus">Metme_1051</name>
</gene>